<reference evidence="1" key="1">
    <citation type="submission" date="2021-01" db="EMBL/GenBank/DDBJ databases">
        <authorList>
            <person name="Corre E."/>
            <person name="Pelletier E."/>
            <person name="Niang G."/>
            <person name="Scheremetjew M."/>
            <person name="Finn R."/>
            <person name="Kale V."/>
            <person name="Holt S."/>
            <person name="Cochrane G."/>
            <person name="Meng A."/>
            <person name="Brown T."/>
            <person name="Cohen L."/>
        </authorList>
    </citation>
    <scope>NUCLEOTIDE SEQUENCE</scope>
    <source>
        <strain evidence="1">B650</strain>
    </source>
</reference>
<sequence length="396" mass="43999">MENVDISAGSDITDLLQHIQTFYEFPQLARYSLCIIRQNTSCDKSNWFEYVEKILKSNGCEVLVQFLLEGQFPSDNCDEEVVGAAGKAEEEVNNVSVDILKCLTQIAVHPDASVVLSAFIGDLLEFVFSLLSAAAGRSGDRPEDEYLEESSRGIPGKFCLPCASAVLDLIQAIIRHHPQNCFCLLDLAPPFDDRVSALLDLSVGIRMKEIASRCLDILSYIAADKIIIERMRRRTIAKVLMGLLNYAADVHLSDEEDDVQQIPLNGGGNFVEMQCSMLTVSKSLLNEIKSKFSGDLLRRTMELLLLLSGSVVFKNILRELGGVDTLLLVAKQIIHENNFRVYGKLLVALVDDEFALLLRELDEEVRQSKLPSIHSIELALSKVLAFGMHEASVFSE</sequence>
<accession>A0A7S2KYR9</accession>
<gene>
    <name evidence="1" type="ORF">LDAN0321_LOCUS13330</name>
</gene>
<proteinExistence type="predicted"/>
<protein>
    <submittedName>
        <fullName evidence="1">Uncharacterized protein</fullName>
    </submittedName>
</protein>
<name>A0A7S2KYR9_9STRA</name>
<dbReference type="AlphaFoldDB" id="A0A7S2KYR9"/>
<dbReference type="EMBL" id="HBGY01021173">
    <property type="protein sequence ID" value="CAD9590782.1"/>
    <property type="molecule type" value="Transcribed_RNA"/>
</dbReference>
<organism evidence="1">
    <name type="scientific">Leptocylindrus danicus</name>
    <dbReference type="NCBI Taxonomy" id="163516"/>
    <lineage>
        <taxon>Eukaryota</taxon>
        <taxon>Sar</taxon>
        <taxon>Stramenopiles</taxon>
        <taxon>Ochrophyta</taxon>
        <taxon>Bacillariophyta</taxon>
        <taxon>Coscinodiscophyceae</taxon>
        <taxon>Chaetocerotophycidae</taxon>
        <taxon>Leptocylindrales</taxon>
        <taxon>Leptocylindraceae</taxon>
        <taxon>Leptocylindrus</taxon>
    </lineage>
</organism>
<evidence type="ECO:0000313" key="1">
    <source>
        <dbReference type="EMBL" id="CAD9590782.1"/>
    </source>
</evidence>